<organism evidence="5 6">
    <name type="scientific">Paenibacillus hemerocallicola</name>
    <dbReference type="NCBI Taxonomy" id="1172614"/>
    <lineage>
        <taxon>Bacteria</taxon>
        <taxon>Bacillati</taxon>
        <taxon>Bacillota</taxon>
        <taxon>Bacilli</taxon>
        <taxon>Bacillales</taxon>
        <taxon>Paenibacillaceae</taxon>
        <taxon>Paenibacillus</taxon>
    </lineage>
</organism>
<dbReference type="GO" id="GO:0003700">
    <property type="term" value="F:DNA-binding transcription factor activity"/>
    <property type="evidence" value="ECO:0007669"/>
    <property type="project" value="InterPro"/>
</dbReference>
<proteinExistence type="predicted"/>
<feature type="domain" description="HTH araC/xylS-type" evidence="4">
    <location>
        <begin position="157"/>
        <end position="255"/>
    </location>
</feature>
<dbReference type="Proteomes" id="UP000307943">
    <property type="component" value="Unassembled WGS sequence"/>
</dbReference>
<dbReference type="InterPro" id="IPR018062">
    <property type="entry name" value="HTH_AraC-typ_CS"/>
</dbReference>
<dbReference type="PROSITE" id="PS01124">
    <property type="entry name" value="HTH_ARAC_FAMILY_2"/>
    <property type="match status" value="1"/>
</dbReference>
<dbReference type="EMBL" id="VDCQ01000030">
    <property type="protein sequence ID" value="TNJ64361.1"/>
    <property type="molecule type" value="Genomic_DNA"/>
</dbReference>
<name>A0A5C4T5L1_9BACL</name>
<dbReference type="InterPro" id="IPR020449">
    <property type="entry name" value="Tscrpt_reg_AraC-type_HTH"/>
</dbReference>
<dbReference type="GO" id="GO:0043565">
    <property type="term" value="F:sequence-specific DNA binding"/>
    <property type="evidence" value="ECO:0007669"/>
    <property type="project" value="InterPro"/>
</dbReference>
<evidence type="ECO:0000313" key="6">
    <source>
        <dbReference type="Proteomes" id="UP000307943"/>
    </source>
</evidence>
<dbReference type="PANTHER" id="PTHR43280:SF28">
    <property type="entry name" value="HTH-TYPE TRANSCRIPTIONAL ACTIVATOR RHAS"/>
    <property type="match status" value="1"/>
</dbReference>
<evidence type="ECO:0000256" key="2">
    <source>
        <dbReference type="ARBA" id="ARBA00023125"/>
    </source>
</evidence>
<protein>
    <submittedName>
        <fullName evidence="5">Helix-turn-helix transcriptional regulator</fullName>
    </submittedName>
</protein>
<dbReference type="PROSITE" id="PS00041">
    <property type="entry name" value="HTH_ARAC_FAMILY_1"/>
    <property type="match status" value="1"/>
</dbReference>
<keyword evidence="2" id="KW-0238">DNA-binding</keyword>
<accession>A0A5C4T5L1</accession>
<gene>
    <name evidence="5" type="ORF">FE784_20550</name>
</gene>
<sequence length="277" mass="31711">MFVKICSIHTNEIITSGSSTHWNVQAEYYAYIEIFGSLHLQGHKTGQRLQHGDVLIGRKFRLVNTTAHPVTVRGIIFQWGAASEEWERSLIVHSQNSFAIQATSIVAPLFAENRISTEVLPETERQLYSLLQSLHVEKENVLTPAKRPIGKIDSRLITVNRYIRNNYMRPLTLQYLADLVRSNPVYLCNSYSKVFRVSPIKYLQNLKMAKAQEWLVSTDFTIGVIAEQLGYISQSQFGDLFKRYFGITPTQYRRNKGINGYGNSIGEFGEVNCEFKH</sequence>
<keyword evidence="6" id="KW-1185">Reference proteome</keyword>
<evidence type="ECO:0000313" key="5">
    <source>
        <dbReference type="EMBL" id="TNJ64361.1"/>
    </source>
</evidence>
<dbReference type="PANTHER" id="PTHR43280">
    <property type="entry name" value="ARAC-FAMILY TRANSCRIPTIONAL REGULATOR"/>
    <property type="match status" value="1"/>
</dbReference>
<comment type="caution">
    <text evidence="5">The sequence shown here is derived from an EMBL/GenBank/DDBJ whole genome shotgun (WGS) entry which is preliminary data.</text>
</comment>
<dbReference type="SMART" id="SM00342">
    <property type="entry name" value="HTH_ARAC"/>
    <property type="match status" value="1"/>
</dbReference>
<dbReference type="Pfam" id="PF12833">
    <property type="entry name" value="HTH_18"/>
    <property type="match status" value="1"/>
</dbReference>
<dbReference type="SUPFAM" id="SSF46689">
    <property type="entry name" value="Homeodomain-like"/>
    <property type="match status" value="2"/>
</dbReference>
<dbReference type="OrthoDB" id="2567533at2"/>
<keyword evidence="3" id="KW-0804">Transcription</keyword>
<dbReference type="PRINTS" id="PR00032">
    <property type="entry name" value="HTHARAC"/>
</dbReference>
<evidence type="ECO:0000259" key="4">
    <source>
        <dbReference type="PROSITE" id="PS01124"/>
    </source>
</evidence>
<dbReference type="AlphaFoldDB" id="A0A5C4T5L1"/>
<dbReference type="InterPro" id="IPR009057">
    <property type="entry name" value="Homeodomain-like_sf"/>
</dbReference>
<evidence type="ECO:0000256" key="3">
    <source>
        <dbReference type="ARBA" id="ARBA00023163"/>
    </source>
</evidence>
<dbReference type="InterPro" id="IPR018060">
    <property type="entry name" value="HTH_AraC"/>
</dbReference>
<evidence type="ECO:0000256" key="1">
    <source>
        <dbReference type="ARBA" id="ARBA00023015"/>
    </source>
</evidence>
<dbReference type="RefSeq" id="WP_139604107.1">
    <property type="nucleotide sequence ID" value="NZ_VDCQ01000030.1"/>
</dbReference>
<keyword evidence="1" id="KW-0805">Transcription regulation</keyword>
<dbReference type="Gene3D" id="1.10.10.60">
    <property type="entry name" value="Homeodomain-like"/>
    <property type="match status" value="2"/>
</dbReference>
<reference evidence="5 6" key="1">
    <citation type="submission" date="2019-05" db="EMBL/GenBank/DDBJ databases">
        <title>We sequenced the genome of Paenibacillus hemerocallicola KCTC 33185 for further insight into its adaptation and study the phylogeny of Paenibacillus.</title>
        <authorList>
            <person name="Narsing Rao M.P."/>
        </authorList>
    </citation>
    <scope>NUCLEOTIDE SEQUENCE [LARGE SCALE GENOMIC DNA]</scope>
    <source>
        <strain evidence="5 6">KCTC 33185</strain>
    </source>
</reference>